<keyword evidence="7" id="KW-1133">Transmembrane helix</keyword>
<evidence type="ECO:0000313" key="9">
    <source>
        <dbReference type="Proteomes" id="UP000774617"/>
    </source>
</evidence>
<comment type="cofactor">
    <cofactor evidence="1">
        <name>heme</name>
        <dbReference type="ChEBI" id="CHEBI:30413"/>
    </cofactor>
</comment>
<keyword evidence="6" id="KW-0503">Monooxygenase</keyword>
<gene>
    <name evidence="8" type="ORF">B0J12DRAFT_788174</name>
</gene>
<dbReference type="SUPFAM" id="SSF48264">
    <property type="entry name" value="Cytochrome P450"/>
    <property type="match status" value="1"/>
</dbReference>
<evidence type="ECO:0000256" key="4">
    <source>
        <dbReference type="ARBA" id="ARBA00023002"/>
    </source>
</evidence>
<dbReference type="Gene3D" id="1.10.630.10">
    <property type="entry name" value="Cytochrome P450"/>
    <property type="match status" value="1"/>
</dbReference>
<dbReference type="PANTHER" id="PTHR46206">
    <property type="entry name" value="CYTOCHROME P450"/>
    <property type="match status" value="1"/>
</dbReference>
<keyword evidence="7" id="KW-0812">Transmembrane</keyword>
<evidence type="ECO:0000256" key="1">
    <source>
        <dbReference type="ARBA" id="ARBA00001971"/>
    </source>
</evidence>
<accession>A0ABQ8G1K6</accession>
<dbReference type="Proteomes" id="UP000774617">
    <property type="component" value="Unassembled WGS sequence"/>
</dbReference>
<dbReference type="InterPro" id="IPR017972">
    <property type="entry name" value="Cyt_P450_CS"/>
</dbReference>
<evidence type="ECO:0000256" key="2">
    <source>
        <dbReference type="ARBA" id="ARBA00010617"/>
    </source>
</evidence>
<reference evidence="8 9" key="1">
    <citation type="journal article" date="2021" name="Nat. Commun.">
        <title>Genetic determinants of endophytism in the Arabidopsis root mycobiome.</title>
        <authorList>
            <person name="Mesny F."/>
            <person name="Miyauchi S."/>
            <person name="Thiergart T."/>
            <person name="Pickel B."/>
            <person name="Atanasova L."/>
            <person name="Karlsson M."/>
            <person name="Huettel B."/>
            <person name="Barry K.W."/>
            <person name="Haridas S."/>
            <person name="Chen C."/>
            <person name="Bauer D."/>
            <person name="Andreopoulos W."/>
            <person name="Pangilinan J."/>
            <person name="LaButti K."/>
            <person name="Riley R."/>
            <person name="Lipzen A."/>
            <person name="Clum A."/>
            <person name="Drula E."/>
            <person name="Henrissat B."/>
            <person name="Kohler A."/>
            <person name="Grigoriev I.V."/>
            <person name="Martin F.M."/>
            <person name="Hacquard S."/>
        </authorList>
    </citation>
    <scope>NUCLEOTIDE SEQUENCE [LARGE SCALE GENOMIC DNA]</scope>
    <source>
        <strain evidence="8 9">MPI-SDFR-AT-0080</strain>
    </source>
</reference>
<keyword evidence="5 6" id="KW-0408">Iron</keyword>
<dbReference type="Pfam" id="PF00067">
    <property type="entry name" value="p450"/>
    <property type="match status" value="1"/>
</dbReference>
<keyword evidence="4 6" id="KW-0560">Oxidoreductase</keyword>
<dbReference type="PANTHER" id="PTHR46206:SF7">
    <property type="entry name" value="P450, PUTATIVE (EUROFUNG)-RELATED"/>
    <property type="match status" value="1"/>
</dbReference>
<dbReference type="InterPro" id="IPR036396">
    <property type="entry name" value="Cyt_P450_sf"/>
</dbReference>
<evidence type="ECO:0000256" key="5">
    <source>
        <dbReference type="ARBA" id="ARBA00023004"/>
    </source>
</evidence>
<evidence type="ECO:0000256" key="7">
    <source>
        <dbReference type="SAM" id="Phobius"/>
    </source>
</evidence>
<keyword evidence="3 6" id="KW-0479">Metal-binding</keyword>
<protein>
    <submittedName>
        <fullName evidence="8">Cytochrome P450</fullName>
    </submittedName>
</protein>
<evidence type="ECO:0000313" key="8">
    <source>
        <dbReference type="EMBL" id="KAH7042124.1"/>
    </source>
</evidence>
<sequence>MSNSTSAVERSAVEASWTQNSLTDTRSLGMVGALLLAVVILAFQFRPRGPKLVGGVNLSAGLGFKDRLTKWVFESPALLQSGYLLLKQGLPFVQITIEDGTQNVVFNHRYLKDLRAMSDDHLSFDEAVKGLVAKKYTRISNVPAIGQDAIRGELTTNLPRLLDYMSTEVDFAFNKVMPKTDEWQLLPLEELVLEPIAQASARIFVGPNLCRDERWMHIMRTFTHKTHAGLIAVKMWPPFLRPLVWPFIPSLRIIEKTWNEGRKILEQNAEAEKAAGTKGDYIREWVADKNPEWADDVQQQVDFQFTLSMSALHTTSMTLTHLLLDLAAYPEYADILREEMIAALHESVGKVNNHYINKLVKLDSFMKESQRLNPLTLYTFQRMAMQDLNLSDGTHVPQGTFLVFDSSQRYLDGDLYSDPAKFDGLRFYRLREADKETNTHLFVTSNLDNLAWGQGKHACPGRFFAGHLIKVILTKLLLQYDVALEEGKSRPENLTFGAAVLADPKAKLLFRKRI</sequence>
<feature type="transmembrane region" description="Helical" evidence="7">
    <location>
        <begin position="27"/>
        <end position="45"/>
    </location>
</feature>
<evidence type="ECO:0000256" key="6">
    <source>
        <dbReference type="RuleBase" id="RU000461"/>
    </source>
</evidence>
<organism evidence="8 9">
    <name type="scientific">Macrophomina phaseolina</name>
    <dbReference type="NCBI Taxonomy" id="35725"/>
    <lineage>
        <taxon>Eukaryota</taxon>
        <taxon>Fungi</taxon>
        <taxon>Dikarya</taxon>
        <taxon>Ascomycota</taxon>
        <taxon>Pezizomycotina</taxon>
        <taxon>Dothideomycetes</taxon>
        <taxon>Dothideomycetes incertae sedis</taxon>
        <taxon>Botryosphaeriales</taxon>
        <taxon>Botryosphaeriaceae</taxon>
        <taxon>Macrophomina</taxon>
    </lineage>
</organism>
<proteinExistence type="inferred from homology"/>
<keyword evidence="6" id="KW-0349">Heme</keyword>
<evidence type="ECO:0000256" key="3">
    <source>
        <dbReference type="ARBA" id="ARBA00022723"/>
    </source>
</evidence>
<keyword evidence="7" id="KW-0472">Membrane</keyword>
<dbReference type="PROSITE" id="PS00086">
    <property type="entry name" value="CYTOCHROME_P450"/>
    <property type="match status" value="1"/>
</dbReference>
<dbReference type="CDD" id="cd11041">
    <property type="entry name" value="CYP503A1-like"/>
    <property type="match status" value="1"/>
</dbReference>
<dbReference type="InterPro" id="IPR002403">
    <property type="entry name" value="Cyt_P450_E_grp-IV"/>
</dbReference>
<dbReference type="EMBL" id="JAGTJR010000027">
    <property type="protein sequence ID" value="KAH7042124.1"/>
    <property type="molecule type" value="Genomic_DNA"/>
</dbReference>
<keyword evidence="9" id="KW-1185">Reference proteome</keyword>
<name>A0ABQ8G1K6_9PEZI</name>
<dbReference type="InterPro" id="IPR001128">
    <property type="entry name" value="Cyt_P450"/>
</dbReference>
<comment type="caution">
    <text evidence="8">The sequence shown here is derived from an EMBL/GenBank/DDBJ whole genome shotgun (WGS) entry which is preliminary data.</text>
</comment>
<comment type="similarity">
    <text evidence="2 6">Belongs to the cytochrome P450 family.</text>
</comment>
<dbReference type="PRINTS" id="PR00465">
    <property type="entry name" value="EP450IV"/>
</dbReference>